<accession>A0A1M5T9Y2</accession>
<proteinExistence type="predicted"/>
<organism evidence="2 3">
    <name type="scientific">Bradyrhizobium erythrophlei</name>
    <dbReference type="NCBI Taxonomy" id="1437360"/>
    <lineage>
        <taxon>Bacteria</taxon>
        <taxon>Pseudomonadati</taxon>
        <taxon>Pseudomonadota</taxon>
        <taxon>Alphaproteobacteria</taxon>
        <taxon>Hyphomicrobiales</taxon>
        <taxon>Nitrobacteraceae</taxon>
        <taxon>Bradyrhizobium</taxon>
    </lineage>
</organism>
<sequence length="141" mass="15496">MPEIIDLGSLRLRFLQSKEDTAGSIDMFEMTLQPNARMPIPHYHDRWDETIYGLSGTTSWRVDGQDIDVTPGETVFIKRGIVHGFTNRTAGPTSCLCTLSPGVLGPQYFKDMAGLLAAGTPDPARMKETMLRYGLVPAPPA</sequence>
<protein>
    <submittedName>
        <fullName evidence="2">Cupin domain protein</fullName>
    </submittedName>
</protein>
<reference evidence="2 3" key="1">
    <citation type="submission" date="2016-11" db="EMBL/GenBank/DDBJ databases">
        <authorList>
            <person name="Jaros S."/>
            <person name="Januszkiewicz K."/>
            <person name="Wedrychowicz H."/>
        </authorList>
    </citation>
    <scope>NUCLEOTIDE SEQUENCE [LARGE SCALE GENOMIC DNA]</scope>
    <source>
        <strain evidence="2 3">GAS138</strain>
    </source>
</reference>
<evidence type="ECO:0000313" key="2">
    <source>
        <dbReference type="EMBL" id="SHH47430.1"/>
    </source>
</evidence>
<dbReference type="InterPro" id="IPR014710">
    <property type="entry name" value="RmlC-like_jellyroll"/>
</dbReference>
<dbReference type="OrthoDB" id="9791637at2"/>
<dbReference type="CDD" id="cd06979">
    <property type="entry name" value="cupin_RemF-like"/>
    <property type="match status" value="1"/>
</dbReference>
<dbReference type="Gene3D" id="2.60.120.10">
    <property type="entry name" value="Jelly Rolls"/>
    <property type="match status" value="1"/>
</dbReference>
<dbReference type="SUPFAM" id="SSF51182">
    <property type="entry name" value="RmlC-like cupins"/>
    <property type="match status" value="1"/>
</dbReference>
<dbReference type="InterPro" id="IPR013096">
    <property type="entry name" value="Cupin_2"/>
</dbReference>
<dbReference type="Pfam" id="PF07883">
    <property type="entry name" value="Cupin_2"/>
    <property type="match status" value="1"/>
</dbReference>
<dbReference type="InterPro" id="IPR053146">
    <property type="entry name" value="QDO-like"/>
</dbReference>
<dbReference type="PANTHER" id="PTHR36440">
    <property type="entry name" value="PUTATIVE (AFU_ORTHOLOGUE AFUA_8G07350)-RELATED"/>
    <property type="match status" value="1"/>
</dbReference>
<dbReference type="Proteomes" id="UP000189796">
    <property type="component" value="Chromosome I"/>
</dbReference>
<feature type="domain" description="Cupin type-2" evidence="1">
    <location>
        <begin position="29"/>
        <end position="97"/>
    </location>
</feature>
<dbReference type="EMBL" id="LT670817">
    <property type="protein sequence ID" value="SHH47430.1"/>
    <property type="molecule type" value="Genomic_DNA"/>
</dbReference>
<dbReference type="InterPro" id="IPR011051">
    <property type="entry name" value="RmlC_Cupin_sf"/>
</dbReference>
<evidence type="ECO:0000259" key="1">
    <source>
        <dbReference type="Pfam" id="PF07883"/>
    </source>
</evidence>
<evidence type="ECO:0000313" key="3">
    <source>
        <dbReference type="Proteomes" id="UP000189796"/>
    </source>
</evidence>
<dbReference type="RefSeq" id="WP_079603638.1">
    <property type="nucleotide sequence ID" value="NZ_LT670817.1"/>
</dbReference>
<name>A0A1M5T9Y2_9BRAD</name>
<gene>
    <name evidence="2" type="ORF">SAMN05443248_4919</name>
</gene>
<dbReference type="PANTHER" id="PTHR36440:SF1">
    <property type="entry name" value="PUTATIVE (AFU_ORTHOLOGUE AFUA_8G07350)-RELATED"/>
    <property type="match status" value="1"/>
</dbReference>
<dbReference type="AlphaFoldDB" id="A0A1M5T9Y2"/>